<name>A0AAD7BWG4_9AGAR</name>
<evidence type="ECO:0000313" key="3">
    <source>
        <dbReference type="Proteomes" id="UP001221142"/>
    </source>
</evidence>
<dbReference type="PANTHER" id="PTHR34883">
    <property type="entry name" value="SERINE-RICH PROTEIN, PUTATIVE-RELATED-RELATED"/>
    <property type="match status" value="1"/>
</dbReference>
<keyword evidence="3" id="KW-1185">Reference proteome</keyword>
<dbReference type="EMBL" id="JARKIF010000008">
    <property type="protein sequence ID" value="KAJ7632397.1"/>
    <property type="molecule type" value="Genomic_DNA"/>
</dbReference>
<evidence type="ECO:0000313" key="2">
    <source>
        <dbReference type="EMBL" id="KAJ7632397.1"/>
    </source>
</evidence>
<dbReference type="CDD" id="cd00920">
    <property type="entry name" value="Cupredoxin"/>
    <property type="match status" value="1"/>
</dbReference>
<sequence>MLFSAVCSTILFSSFAAAQYGGPAPAGPTTTAPTVVPPPLAPNDTTGHVNINVALNGFSFSPANVSAPNGTAVTFWFPNTGTNHSVTQSSFQNPCTYLAATSNTSAGFDSGLTAASQFTIVIEDETKPIWFHCKQVTHCGAFGMVGSINAPATGNTFEAFQAAAMKIGSSEVTENDNGPVVGSAVGVNAIASVAPTNTGSGALPSKTSSGIKLQISFASLLAAFAAMIVLA</sequence>
<dbReference type="AlphaFoldDB" id="A0AAD7BWG4"/>
<dbReference type="SUPFAM" id="SSF49503">
    <property type="entry name" value="Cupredoxins"/>
    <property type="match status" value="1"/>
</dbReference>
<dbReference type="Proteomes" id="UP001221142">
    <property type="component" value="Unassembled WGS sequence"/>
</dbReference>
<reference evidence="2" key="1">
    <citation type="submission" date="2023-03" db="EMBL/GenBank/DDBJ databases">
        <title>Massive genome expansion in bonnet fungi (Mycena s.s.) driven by repeated elements and novel gene families across ecological guilds.</title>
        <authorList>
            <consortium name="Lawrence Berkeley National Laboratory"/>
            <person name="Harder C.B."/>
            <person name="Miyauchi S."/>
            <person name="Viragh M."/>
            <person name="Kuo A."/>
            <person name="Thoen E."/>
            <person name="Andreopoulos B."/>
            <person name="Lu D."/>
            <person name="Skrede I."/>
            <person name="Drula E."/>
            <person name="Henrissat B."/>
            <person name="Morin E."/>
            <person name="Kohler A."/>
            <person name="Barry K."/>
            <person name="LaButti K."/>
            <person name="Morin E."/>
            <person name="Salamov A."/>
            <person name="Lipzen A."/>
            <person name="Mereny Z."/>
            <person name="Hegedus B."/>
            <person name="Baldrian P."/>
            <person name="Stursova M."/>
            <person name="Weitz H."/>
            <person name="Taylor A."/>
            <person name="Grigoriev I.V."/>
            <person name="Nagy L.G."/>
            <person name="Martin F."/>
            <person name="Kauserud H."/>
        </authorList>
    </citation>
    <scope>NUCLEOTIDE SEQUENCE</scope>
    <source>
        <strain evidence="2">9284</strain>
    </source>
</reference>
<feature type="chain" id="PRO_5041934383" description="Blue (type 1) copper domain-containing protein" evidence="1">
    <location>
        <begin position="19"/>
        <end position="231"/>
    </location>
</feature>
<dbReference type="PANTHER" id="PTHR34883:SF15">
    <property type="entry name" value="EXTRACELLULAR SERINE-RICH PROTEIN"/>
    <property type="match status" value="1"/>
</dbReference>
<comment type="caution">
    <text evidence="2">The sequence shown here is derived from an EMBL/GenBank/DDBJ whole genome shotgun (WGS) entry which is preliminary data.</text>
</comment>
<protein>
    <recommendedName>
        <fullName evidence="4">Blue (type 1) copper domain-containing protein</fullName>
    </recommendedName>
</protein>
<dbReference type="Gene3D" id="2.60.40.420">
    <property type="entry name" value="Cupredoxins - blue copper proteins"/>
    <property type="match status" value="1"/>
</dbReference>
<evidence type="ECO:0000256" key="1">
    <source>
        <dbReference type="SAM" id="SignalP"/>
    </source>
</evidence>
<proteinExistence type="predicted"/>
<keyword evidence="1" id="KW-0732">Signal</keyword>
<dbReference type="InterPro" id="IPR008972">
    <property type="entry name" value="Cupredoxin"/>
</dbReference>
<accession>A0AAD7BWG4</accession>
<evidence type="ECO:0008006" key="4">
    <source>
        <dbReference type="Google" id="ProtNLM"/>
    </source>
</evidence>
<organism evidence="2 3">
    <name type="scientific">Roridomyces roridus</name>
    <dbReference type="NCBI Taxonomy" id="1738132"/>
    <lineage>
        <taxon>Eukaryota</taxon>
        <taxon>Fungi</taxon>
        <taxon>Dikarya</taxon>
        <taxon>Basidiomycota</taxon>
        <taxon>Agaricomycotina</taxon>
        <taxon>Agaricomycetes</taxon>
        <taxon>Agaricomycetidae</taxon>
        <taxon>Agaricales</taxon>
        <taxon>Marasmiineae</taxon>
        <taxon>Mycenaceae</taxon>
        <taxon>Roridomyces</taxon>
    </lineage>
</organism>
<feature type="signal peptide" evidence="1">
    <location>
        <begin position="1"/>
        <end position="18"/>
    </location>
</feature>
<gene>
    <name evidence="2" type="ORF">FB45DRAFT_1026568</name>
</gene>
<dbReference type="InterPro" id="IPR052953">
    <property type="entry name" value="Ser-rich/MCO-related"/>
</dbReference>